<sequence>MAIAFRASAEAHVTSGDLTITIPSGVQAGDCLLLVGGLNDAGVTANDWATPVGWTLIDSRRVGSNLFAAVYFRVAQSGDPSSTVTLPTPGTGKSCAIIAAYSGTDPVAPINVSAAASEVTSTASHTTPSATTTVDGAQVVIAAVQSDSATQSWGTASGYTKRQDSLDNVNLSGHVTATLQDKAAATVGSYGGEALVAGAASGKAAMYTIGLAPVSSTQVSRPVSDIASDGAVGVPTPGEGSGIYADLAANVDTSYAQLGDAGFVQVGMAALVDPVSGSGHTVEYRACYAAGASSGTVTVLLKQGTTTIASWEDTLTSSFADYSHTLTSGEANTITDYADLNLTFTAALA</sequence>
<protein>
    <submittedName>
        <fullName evidence="1">Uncharacterized protein</fullName>
    </submittedName>
</protein>
<dbReference type="RefSeq" id="WP_163054340.1">
    <property type="nucleotide sequence ID" value="NZ_JAAGLI010000213.1"/>
</dbReference>
<dbReference type="EMBL" id="JAAGLI010000213">
    <property type="protein sequence ID" value="NEA22594.1"/>
    <property type="molecule type" value="Genomic_DNA"/>
</dbReference>
<evidence type="ECO:0000313" key="1">
    <source>
        <dbReference type="EMBL" id="NEA22594.1"/>
    </source>
</evidence>
<comment type="caution">
    <text evidence="1">The sequence shown here is derived from an EMBL/GenBank/DDBJ whole genome shotgun (WGS) entry which is preliminary data.</text>
</comment>
<name>A0A6L9QEG4_9ACTN</name>
<dbReference type="AlphaFoldDB" id="A0A6L9QEG4"/>
<gene>
    <name evidence="1" type="ORF">G3I70_08830</name>
</gene>
<evidence type="ECO:0000313" key="2">
    <source>
        <dbReference type="Proteomes" id="UP000475532"/>
    </source>
</evidence>
<proteinExistence type="predicted"/>
<accession>A0A6L9QEG4</accession>
<reference evidence="1 2" key="1">
    <citation type="submission" date="2020-01" db="EMBL/GenBank/DDBJ databases">
        <title>Insect and environment-associated Actinomycetes.</title>
        <authorList>
            <person name="Currrie C."/>
            <person name="Chevrette M."/>
            <person name="Carlson C."/>
            <person name="Stubbendieck R."/>
            <person name="Wendt-Pienkowski E."/>
        </authorList>
    </citation>
    <scope>NUCLEOTIDE SEQUENCE [LARGE SCALE GENOMIC DNA]</scope>
    <source>
        <strain evidence="1 2">SID10258</strain>
    </source>
</reference>
<organism evidence="1 2">
    <name type="scientific">Actinomadura bangladeshensis</name>
    <dbReference type="NCBI Taxonomy" id="453573"/>
    <lineage>
        <taxon>Bacteria</taxon>
        <taxon>Bacillati</taxon>
        <taxon>Actinomycetota</taxon>
        <taxon>Actinomycetes</taxon>
        <taxon>Streptosporangiales</taxon>
        <taxon>Thermomonosporaceae</taxon>
        <taxon>Actinomadura</taxon>
    </lineage>
</organism>
<dbReference type="Proteomes" id="UP000475532">
    <property type="component" value="Unassembled WGS sequence"/>
</dbReference>